<dbReference type="AlphaFoldDB" id="A0A0N1JX70"/>
<dbReference type="PATRIC" id="fig|66876.3.peg.4446"/>
<dbReference type="RefSeq" id="WP_053925040.1">
    <property type="nucleotide sequence ID" value="NZ_LGKG01000141.1"/>
</dbReference>
<dbReference type="Proteomes" id="UP000037982">
    <property type="component" value="Unassembled WGS sequence"/>
</dbReference>
<dbReference type="InterPro" id="IPR009003">
    <property type="entry name" value="Peptidase_S1_PA"/>
</dbReference>
<evidence type="ECO:0000313" key="3">
    <source>
        <dbReference type="Proteomes" id="UP000037982"/>
    </source>
</evidence>
<sequence length="457" mass="49648">MADLQPFDDDLAPERVALAQALRDLFRGLEISERRYAVRRSYDSSTVSRFLNGKRLASWTFVLNLLHDVAEKRGTVPTAETTEMLRALHMAAAKAGRSPVHKVQLLEQKLARADEEARRTAQRERWLEDTLQDREHRIRDLQMRQRELETALAEGASYGGYGDGTDEELARLRAEVAALQEELERTREHHRAAEERCELLERQLAEAEGRGRLPDTAGTPDVARTDERAPASGEPAGVDLRNAHFNGDVYFHSDAWAVDEDFVDAVTVRVGRGGRFSGNGLLLDAGTVVTTAGAVLYPDSAVGSLTVTTAGGHRVAAVLAECLPAWESADRYQWGFPNLALLKLADPVDGPFHVPDPGVKVAPGSRLLVSGYGLGGARRWERHSCVLQLQGRTGDWLRVEGELVDGLTGAPAFHSASGALAGLVSARLMEGQGGLLTPVAALRGLTSLRGLLAPRPG</sequence>
<evidence type="ECO:0000256" key="1">
    <source>
        <dbReference type="SAM" id="MobiDB-lite"/>
    </source>
</evidence>
<evidence type="ECO:0000313" key="2">
    <source>
        <dbReference type="EMBL" id="KPC62115.1"/>
    </source>
</evidence>
<reference evidence="3" key="1">
    <citation type="submission" date="2015-07" db="EMBL/GenBank/DDBJ databases">
        <authorList>
            <person name="Ju K.-S."/>
            <person name="Doroghazi J.R."/>
            <person name="Metcalf W.W."/>
        </authorList>
    </citation>
    <scope>NUCLEOTIDE SEQUENCE [LARGE SCALE GENOMIC DNA]</scope>
    <source>
        <strain evidence="3">NRRL ISP-5002</strain>
    </source>
</reference>
<keyword evidence="3" id="KW-1185">Reference proteome</keyword>
<dbReference type="EMBL" id="LGKG01000141">
    <property type="protein sequence ID" value="KPC62115.1"/>
    <property type="molecule type" value="Genomic_DNA"/>
</dbReference>
<organism evidence="2 3">
    <name type="scientific">Streptomyces chattanoogensis</name>
    <dbReference type="NCBI Taxonomy" id="66876"/>
    <lineage>
        <taxon>Bacteria</taxon>
        <taxon>Bacillati</taxon>
        <taxon>Actinomycetota</taxon>
        <taxon>Actinomycetes</taxon>
        <taxon>Kitasatosporales</taxon>
        <taxon>Streptomycetaceae</taxon>
        <taxon>Streptomyces</taxon>
    </lineage>
</organism>
<name>A0A0N1JX70_9ACTN</name>
<dbReference type="SUPFAM" id="SSF50494">
    <property type="entry name" value="Trypsin-like serine proteases"/>
    <property type="match status" value="1"/>
</dbReference>
<comment type="caution">
    <text evidence="2">The sequence shown here is derived from an EMBL/GenBank/DDBJ whole genome shotgun (WGS) entry which is preliminary data.</text>
</comment>
<feature type="region of interest" description="Disordered" evidence="1">
    <location>
        <begin position="207"/>
        <end position="238"/>
    </location>
</feature>
<gene>
    <name evidence="2" type="ORF">ADL29_20230</name>
</gene>
<proteinExistence type="predicted"/>
<protein>
    <submittedName>
        <fullName evidence="2">Uncharacterized protein</fullName>
    </submittedName>
</protein>
<accession>A0A0N1JX70</accession>